<dbReference type="EMBL" id="GBRH01260036">
    <property type="protein sequence ID" value="JAD37859.1"/>
    <property type="molecule type" value="Transcribed_RNA"/>
</dbReference>
<evidence type="ECO:0000256" key="1">
    <source>
        <dbReference type="SAM" id="Phobius"/>
    </source>
</evidence>
<feature type="transmembrane region" description="Helical" evidence="1">
    <location>
        <begin position="21"/>
        <end position="45"/>
    </location>
</feature>
<organism evidence="2">
    <name type="scientific">Arundo donax</name>
    <name type="common">Giant reed</name>
    <name type="synonym">Donax arundinaceus</name>
    <dbReference type="NCBI Taxonomy" id="35708"/>
    <lineage>
        <taxon>Eukaryota</taxon>
        <taxon>Viridiplantae</taxon>
        <taxon>Streptophyta</taxon>
        <taxon>Embryophyta</taxon>
        <taxon>Tracheophyta</taxon>
        <taxon>Spermatophyta</taxon>
        <taxon>Magnoliopsida</taxon>
        <taxon>Liliopsida</taxon>
        <taxon>Poales</taxon>
        <taxon>Poaceae</taxon>
        <taxon>PACMAD clade</taxon>
        <taxon>Arundinoideae</taxon>
        <taxon>Arundineae</taxon>
        <taxon>Arundo</taxon>
    </lineage>
</organism>
<keyword evidence="1" id="KW-0812">Transmembrane</keyword>
<reference evidence="2" key="2">
    <citation type="journal article" date="2015" name="Data Brief">
        <title>Shoot transcriptome of the giant reed, Arundo donax.</title>
        <authorList>
            <person name="Barrero R.A."/>
            <person name="Guerrero F.D."/>
            <person name="Moolhuijzen P."/>
            <person name="Goolsby J.A."/>
            <person name="Tidwell J."/>
            <person name="Bellgard S.E."/>
            <person name="Bellgard M.I."/>
        </authorList>
    </citation>
    <scope>NUCLEOTIDE SEQUENCE</scope>
    <source>
        <tissue evidence="2">Shoot tissue taken approximately 20 cm above the soil surface</tissue>
    </source>
</reference>
<protein>
    <submittedName>
        <fullName evidence="2">Uncharacterized protein</fullName>
    </submittedName>
</protein>
<sequence length="54" mass="6655">MSCFYMLILFTERHQYIDSLYANYILVCTSMLIDYIFLVCISIFFTERWHLFLL</sequence>
<dbReference type="AlphaFoldDB" id="A0A0A8ZEL7"/>
<reference evidence="2" key="1">
    <citation type="submission" date="2014-09" db="EMBL/GenBank/DDBJ databases">
        <authorList>
            <person name="Magalhaes I.L.F."/>
            <person name="Oliveira U."/>
            <person name="Santos F.R."/>
            <person name="Vidigal T.H.D.A."/>
            <person name="Brescovit A.D."/>
            <person name="Santos A.J."/>
        </authorList>
    </citation>
    <scope>NUCLEOTIDE SEQUENCE</scope>
    <source>
        <tissue evidence="2">Shoot tissue taken approximately 20 cm above the soil surface</tissue>
    </source>
</reference>
<name>A0A0A8ZEL7_ARUDO</name>
<keyword evidence="1" id="KW-0472">Membrane</keyword>
<keyword evidence="1" id="KW-1133">Transmembrane helix</keyword>
<evidence type="ECO:0000313" key="2">
    <source>
        <dbReference type="EMBL" id="JAD37859.1"/>
    </source>
</evidence>
<proteinExistence type="predicted"/>
<accession>A0A0A8ZEL7</accession>